<dbReference type="Gene3D" id="3.40.50.410">
    <property type="entry name" value="von Willebrand factor, type A domain"/>
    <property type="match status" value="1"/>
</dbReference>
<evidence type="ECO:0000313" key="3">
    <source>
        <dbReference type="Proteomes" id="UP001596012"/>
    </source>
</evidence>
<dbReference type="Proteomes" id="UP001596012">
    <property type="component" value="Unassembled WGS sequence"/>
</dbReference>
<proteinExistence type="predicted"/>
<evidence type="ECO:0000256" key="1">
    <source>
        <dbReference type="SAM" id="SignalP"/>
    </source>
</evidence>
<feature type="chain" id="PRO_5045731185" description="VWA domain-containing protein" evidence="1">
    <location>
        <begin position="25"/>
        <end position="115"/>
    </location>
</feature>
<protein>
    <recommendedName>
        <fullName evidence="4">VWA domain-containing protein</fullName>
    </recommendedName>
</protein>
<comment type="caution">
    <text evidence="2">The sequence shown here is derived from an EMBL/GenBank/DDBJ whole genome shotgun (WGS) entry which is preliminary data.</text>
</comment>
<accession>A0ABV8YWE5</accession>
<reference evidence="3" key="1">
    <citation type="journal article" date="2019" name="Int. J. Syst. Evol. Microbiol.">
        <title>The Global Catalogue of Microorganisms (GCM) 10K type strain sequencing project: providing services to taxonomists for standard genome sequencing and annotation.</title>
        <authorList>
            <consortium name="The Broad Institute Genomics Platform"/>
            <consortium name="The Broad Institute Genome Sequencing Center for Infectious Disease"/>
            <person name="Wu L."/>
            <person name="Ma J."/>
        </authorList>
    </citation>
    <scope>NUCLEOTIDE SEQUENCE [LARGE SCALE GENOMIC DNA]</scope>
    <source>
        <strain evidence="3">DT43</strain>
    </source>
</reference>
<evidence type="ECO:0008006" key="4">
    <source>
        <dbReference type="Google" id="ProtNLM"/>
    </source>
</evidence>
<keyword evidence="1" id="KW-0732">Signal</keyword>
<dbReference type="SUPFAM" id="SSF53300">
    <property type="entry name" value="vWA-like"/>
    <property type="match status" value="1"/>
</dbReference>
<name>A0ABV8YWE5_9ACTN</name>
<dbReference type="EMBL" id="JBHSFG010000055">
    <property type="protein sequence ID" value="MFC4468930.1"/>
    <property type="molecule type" value="Genomic_DNA"/>
</dbReference>
<dbReference type="RefSeq" id="WP_386347129.1">
    <property type="nucleotide sequence ID" value="NZ_JBHSFG010000055.1"/>
</dbReference>
<evidence type="ECO:0000313" key="2">
    <source>
        <dbReference type="EMBL" id="MFC4468930.1"/>
    </source>
</evidence>
<sequence>MSRVKRVLAAIALATLAGSTLLHAAAGTAAAAETEPAPRIEAILDASGSMKSKDASGQTRLEAAKQAVARLIDEVPDRASMGAPNCCGFCSSDLNVSQLPSLAGALSVVAVRLVG</sequence>
<keyword evidence="3" id="KW-1185">Reference proteome</keyword>
<dbReference type="InterPro" id="IPR036465">
    <property type="entry name" value="vWFA_dom_sf"/>
</dbReference>
<gene>
    <name evidence="2" type="ORF">ACFPH6_31145</name>
</gene>
<organism evidence="2 3">
    <name type="scientific">Streptomyces xiangluensis</name>
    <dbReference type="NCBI Taxonomy" id="2665720"/>
    <lineage>
        <taxon>Bacteria</taxon>
        <taxon>Bacillati</taxon>
        <taxon>Actinomycetota</taxon>
        <taxon>Actinomycetes</taxon>
        <taxon>Kitasatosporales</taxon>
        <taxon>Streptomycetaceae</taxon>
        <taxon>Streptomyces</taxon>
    </lineage>
</organism>
<feature type="signal peptide" evidence="1">
    <location>
        <begin position="1"/>
        <end position="24"/>
    </location>
</feature>